<protein>
    <submittedName>
        <fullName evidence="1">DNA-binding response regulator</fullName>
    </submittedName>
</protein>
<gene>
    <name evidence="1" type="ORF">H0S73_13195</name>
</gene>
<dbReference type="InterPro" id="IPR013324">
    <property type="entry name" value="RNA_pol_sigma_r3/r4-like"/>
</dbReference>
<dbReference type="SUPFAM" id="SSF88659">
    <property type="entry name" value="Sigma3 and sigma4 domains of RNA polymerase sigma factors"/>
    <property type="match status" value="1"/>
</dbReference>
<proteinExistence type="predicted"/>
<organism evidence="1 2">
    <name type="scientific">Microvirga mediterraneensis</name>
    <dbReference type="NCBI Taxonomy" id="2754695"/>
    <lineage>
        <taxon>Bacteria</taxon>
        <taxon>Pseudomonadati</taxon>
        <taxon>Pseudomonadota</taxon>
        <taxon>Alphaproteobacteria</taxon>
        <taxon>Hyphomicrobiales</taxon>
        <taxon>Methylobacteriaceae</taxon>
        <taxon>Microvirga</taxon>
    </lineage>
</organism>
<dbReference type="Gene3D" id="1.10.10.10">
    <property type="entry name" value="Winged helix-like DNA-binding domain superfamily/Winged helix DNA-binding domain"/>
    <property type="match status" value="1"/>
</dbReference>
<keyword evidence="1" id="KW-0238">DNA-binding</keyword>
<accession>A0A838BPY8</accession>
<keyword evidence="2" id="KW-1185">Reference proteome</keyword>
<dbReference type="AlphaFoldDB" id="A0A838BPY8"/>
<name>A0A838BPY8_9HYPH</name>
<dbReference type="GO" id="GO:0003677">
    <property type="term" value="F:DNA binding"/>
    <property type="evidence" value="ECO:0007669"/>
    <property type="project" value="UniProtKB-KW"/>
</dbReference>
<reference evidence="1 2" key="1">
    <citation type="submission" date="2020-07" db="EMBL/GenBank/DDBJ databases">
        <title>Draft genome and description of Microvirga mediterraneensis Marseille-Q2068 sp. nov.</title>
        <authorList>
            <person name="Boxberger M."/>
        </authorList>
    </citation>
    <scope>NUCLEOTIDE SEQUENCE [LARGE SCALE GENOMIC DNA]</scope>
    <source>
        <strain evidence="1 2">Marseille-Q2068</strain>
    </source>
</reference>
<dbReference type="EMBL" id="JACDXJ010000001">
    <property type="protein sequence ID" value="MBA1157085.1"/>
    <property type="molecule type" value="Genomic_DNA"/>
</dbReference>
<evidence type="ECO:0000313" key="1">
    <source>
        <dbReference type="EMBL" id="MBA1157085.1"/>
    </source>
</evidence>
<sequence>MEHAMITPLRKRTLDGTLYKRDPKVEAQLAELAALPRDELVKRCSINRRDDLLYVRTECLLYFVRTCRADNSEVHFERLYRILAERVLRCLPKPESNDGKTASLTKGVIRDKVFSRFVELLSMDRSEYTEKLDYFEVRFDGALASLRCDAQEQAWRDENRSEALEFNDETGEPTPEVERAAGSYDPFVASENDDAGYRSRLDAAIEALPPHQSRIVEMIRRGIPIDSKEAGAITIAKTLGKSEKTIRTHRDKAYDALRAALTEGEAP</sequence>
<evidence type="ECO:0000313" key="2">
    <source>
        <dbReference type="Proteomes" id="UP000572984"/>
    </source>
</evidence>
<dbReference type="Proteomes" id="UP000572984">
    <property type="component" value="Unassembled WGS sequence"/>
</dbReference>
<dbReference type="InterPro" id="IPR036388">
    <property type="entry name" value="WH-like_DNA-bd_sf"/>
</dbReference>
<comment type="caution">
    <text evidence="1">The sequence shown here is derived from an EMBL/GenBank/DDBJ whole genome shotgun (WGS) entry which is preliminary data.</text>
</comment>